<dbReference type="Proteomes" id="UP000006835">
    <property type="component" value="Chromosome"/>
</dbReference>
<feature type="transmembrane region" description="Helical" evidence="1">
    <location>
        <begin position="102"/>
        <end position="123"/>
    </location>
</feature>
<evidence type="ECO:0000313" key="3">
    <source>
        <dbReference type="Proteomes" id="UP000006835"/>
    </source>
</evidence>
<keyword evidence="3" id="KW-1185">Reference proteome</keyword>
<organism evidence="2 3">
    <name type="scientific">Caldicellulosiruptor kronotskyensis (strain DSM 18902 / VKM B-2412 / 2002)</name>
    <dbReference type="NCBI Taxonomy" id="632348"/>
    <lineage>
        <taxon>Bacteria</taxon>
        <taxon>Bacillati</taxon>
        <taxon>Bacillota</taxon>
        <taxon>Bacillota incertae sedis</taxon>
        <taxon>Caldicellulosiruptorales</taxon>
        <taxon>Caldicellulosiruptoraceae</taxon>
        <taxon>Caldicellulosiruptor</taxon>
    </lineage>
</organism>
<reference evidence="2 3" key="2">
    <citation type="journal article" date="2011" name="J. Bacteriol.">
        <title>Complete genome sequences for the anaerobic, extremely thermophilic plant biomass-degrading bacteria Caldicellulosiruptor hydrothermalis, Caldicellulosiruptor kristjanssonii, Caldicellulosiruptor kronotskyensis, Caldicellulosiruptor owensenis, and Caldicellulosiruptor lactoaceticus.</title>
        <authorList>
            <person name="Blumer-Schuette S.E."/>
            <person name="Ozdemir I."/>
            <person name="Mistry D."/>
            <person name="Lucas S."/>
            <person name="Lapidus A."/>
            <person name="Cheng J.F."/>
            <person name="Goodwin L.A."/>
            <person name="Pitluck S."/>
            <person name="Land M.L."/>
            <person name="Hauser L.J."/>
            <person name="Woyke T."/>
            <person name="Mikhailova N."/>
            <person name="Pati A."/>
            <person name="Kyrpides N.C."/>
            <person name="Ivanova N."/>
            <person name="Detter J.C."/>
            <person name="Walston-Davenport K."/>
            <person name="Han S."/>
            <person name="Adams M.W."/>
            <person name="Kelly R.M."/>
        </authorList>
    </citation>
    <scope>NUCLEOTIDE SEQUENCE [LARGE SCALE GENOMIC DNA]</scope>
    <source>
        <strain evidence="3">DSM 18902 / VKM B-2412 / 2002</strain>
    </source>
</reference>
<keyword evidence="1" id="KW-1133">Transmembrane helix</keyword>
<proteinExistence type="predicted"/>
<name>E4SEQ8_CALK2</name>
<keyword evidence="1" id="KW-0812">Transmembrane</keyword>
<dbReference type="AlphaFoldDB" id="E4SEQ8"/>
<evidence type="ECO:0000313" key="2">
    <source>
        <dbReference type="EMBL" id="ADQ45545.1"/>
    </source>
</evidence>
<reference key="1">
    <citation type="submission" date="2010-11" db="EMBL/GenBank/DDBJ databases">
        <title>Complete sequence of Caldicellulosiruptor kronotskyensis 2002.</title>
        <authorList>
            <consortium name="US DOE Joint Genome Institute"/>
            <person name="Lucas S."/>
            <person name="Copeland A."/>
            <person name="Lapidus A."/>
            <person name="Cheng J.-F."/>
            <person name="Bruce D."/>
            <person name="Goodwin L."/>
            <person name="Pitluck S."/>
            <person name="Davenport K."/>
            <person name="Detter J.C."/>
            <person name="Han C."/>
            <person name="Tapia R."/>
            <person name="Land M."/>
            <person name="Hauser L."/>
            <person name="Jeffries C."/>
            <person name="Kyrpides N."/>
            <person name="Ivanova N."/>
            <person name="Mikhailova N."/>
            <person name="Blumer-Schuette S.E."/>
            <person name="Kelly R.M."/>
            <person name="Woyke T."/>
        </authorList>
    </citation>
    <scope>NUCLEOTIDE SEQUENCE</scope>
    <source>
        <strain>2002</strain>
    </source>
</reference>
<dbReference type="HOGENOM" id="CLU_1648994_0_0_9"/>
<accession>E4SEQ8</accession>
<dbReference type="KEGG" id="ckn:Calkro_0651"/>
<dbReference type="EMBL" id="CP002330">
    <property type="protein sequence ID" value="ADQ45545.1"/>
    <property type="molecule type" value="Genomic_DNA"/>
</dbReference>
<keyword evidence="1" id="KW-0472">Membrane</keyword>
<evidence type="ECO:0000256" key="1">
    <source>
        <dbReference type="SAM" id="Phobius"/>
    </source>
</evidence>
<protein>
    <submittedName>
        <fullName evidence="2">Uncharacterized protein</fullName>
    </submittedName>
</protein>
<feature type="transmembrane region" description="Helical" evidence="1">
    <location>
        <begin position="28"/>
        <end position="48"/>
    </location>
</feature>
<gene>
    <name evidence="2" type="ordered locus">Calkro_0651</name>
</gene>
<sequence>MILQCSIFCYCFKRYATVCKGRLLSPKLIWSAWACYWFYLSSGCLVAIKNSSYLMLLLARSSILWQLKGCSLTTAAFELMQGSATFAEADFISFGLLLEIKLLLVTFGSASSVVSANCCYVLLTHSEVMKNYFRSETECVSEPETNFVLYTLASQIFSGF</sequence>